<evidence type="ECO:0000256" key="5">
    <source>
        <dbReference type="PIRSR" id="PIRSR610972-4"/>
    </source>
</evidence>
<accession>E4Q9G3</accession>
<keyword evidence="4" id="KW-0479">Metal-binding</keyword>
<dbReference type="SFLD" id="SFLDS00003">
    <property type="entry name" value="Haloacid_Dehalogenase"/>
    <property type="match status" value="1"/>
</dbReference>
<feature type="binding site" evidence="3">
    <location>
        <begin position="17"/>
        <end position="19"/>
    </location>
    <ligand>
        <name>substrate</name>
    </ligand>
</feature>
<dbReference type="InterPro" id="IPR010976">
    <property type="entry name" value="B-phosphoglucomutase_hydrolase"/>
</dbReference>
<dbReference type="Gene3D" id="3.40.50.1000">
    <property type="entry name" value="HAD superfamily/HAD-like"/>
    <property type="match status" value="1"/>
</dbReference>
<dbReference type="InterPro" id="IPR036412">
    <property type="entry name" value="HAD-like_sf"/>
</dbReference>
<evidence type="ECO:0000313" key="6">
    <source>
        <dbReference type="EMBL" id="ADQ05834.1"/>
    </source>
</evidence>
<proteinExistence type="inferred from homology"/>
<dbReference type="GO" id="GO:0005975">
    <property type="term" value="P:carbohydrate metabolic process"/>
    <property type="evidence" value="ECO:0007669"/>
    <property type="project" value="InterPro"/>
</dbReference>
<comment type="cofactor">
    <cofactor evidence="4">
        <name>Mg(2+)</name>
        <dbReference type="ChEBI" id="CHEBI:18420"/>
    </cofactor>
    <text evidence="4">Binds 2 magnesium ions per subunit.</text>
</comment>
<dbReference type="GO" id="GO:0000287">
    <property type="term" value="F:magnesium ion binding"/>
    <property type="evidence" value="ECO:0007669"/>
    <property type="project" value="InterPro"/>
</dbReference>
<dbReference type="InterPro" id="IPR023214">
    <property type="entry name" value="HAD_sf"/>
</dbReference>
<dbReference type="RefSeq" id="WP_013402047.1">
    <property type="nucleotide sequence ID" value="NC_014652.1"/>
</dbReference>
<name>E4Q9G3_CALH1</name>
<dbReference type="HOGENOM" id="CLU_045011_13_3_9"/>
<dbReference type="PANTHER" id="PTHR18901">
    <property type="entry name" value="2-DEOXYGLUCOSE-6-PHOSPHATE PHOSPHATASE 2"/>
    <property type="match status" value="1"/>
</dbReference>
<evidence type="ECO:0000256" key="3">
    <source>
        <dbReference type="PIRSR" id="PIRSR610972-2"/>
    </source>
</evidence>
<dbReference type="OrthoDB" id="9797743at2"/>
<feature type="binding site" evidence="4">
    <location>
        <position position="179"/>
    </location>
    <ligand>
        <name>Mg(2+)</name>
        <dbReference type="ChEBI" id="CHEBI:18420"/>
    </ligand>
</feature>
<dbReference type="GO" id="GO:0008801">
    <property type="term" value="F:beta-phosphoglucomutase activity"/>
    <property type="evidence" value="ECO:0007669"/>
    <property type="project" value="InterPro"/>
</dbReference>
<evidence type="ECO:0000256" key="1">
    <source>
        <dbReference type="ARBA" id="ARBA00006171"/>
    </source>
</evidence>
<dbReference type="Proteomes" id="UP000006890">
    <property type="component" value="Chromosome"/>
</dbReference>
<dbReference type="NCBIfam" id="TIGR02009">
    <property type="entry name" value="PGMB-YQAB-SF"/>
    <property type="match status" value="1"/>
</dbReference>
<dbReference type="InterPro" id="IPR006439">
    <property type="entry name" value="HAD-SF_hydro_IA"/>
</dbReference>
<feature type="binding site" evidence="3">
    <location>
        <begin position="124"/>
        <end position="128"/>
    </location>
    <ligand>
        <name>substrate</name>
    </ligand>
</feature>
<dbReference type="AlphaFoldDB" id="E4Q9G3"/>
<dbReference type="PANTHER" id="PTHR18901:SF38">
    <property type="entry name" value="PSEUDOURIDINE-5'-PHOSPHATASE"/>
    <property type="match status" value="1"/>
</dbReference>
<feature type="binding site" evidence="3">
    <location>
        <position position="33"/>
    </location>
    <ligand>
        <name>substrate</name>
    </ligand>
</feature>
<dbReference type="InterPro" id="IPR010972">
    <property type="entry name" value="Beta-PGM"/>
</dbReference>
<comment type="similarity">
    <text evidence="1">Belongs to the HAD-like hydrolase superfamily. CbbY/CbbZ/Gph/YieH family.</text>
</comment>
<dbReference type="SFLD" id="SFLDG01135">
    <property type="entry name" value="C1.5.6:_HAD__Beta-PGM__Phospha"/>
    <property type="match status" value="1"/>
</dbReference>
<feature type="binding site" evidence="4">
    <location>
        <position position="180"/>
    </location>
    <ligand>
        <name>Mg(2+)</name>
        <dbReference type="ChEBI" id="CHEBI:18420"/>
    </ligand>
</feature>
<dbReference type="CDD" id="cd02598">
    <property type="entry name" value="HAD_BPGM"/>
    <property type="match status" value="1"/>
</dbReference>
<dbReference type="SUPFAM" id="SSF56784">
    <property type="entry name" value="HAD-like"/>
    <property type="match status" value="1"/>
</dbReference>
<feature type="binding site" evidence="3">
    <location>
        <position position="60"/>
    </location>
    <ligand>
        <name>substrate</name>
    </ligand>
</feature>
<dbReference type="NCBIfam" id="TIGR01990">
    <property type="entry name" value="bPGM"/>
    <property type="match status" value="1"/>
</dbReference>
<dbReference type="STRING" id="632292.Calhy_0072"/>
<feature type="binding site" evidence="3">
    <location>
        <begin position="52"/>
        <end position="57"/>
    </location>
    <ligand>
        <name>substrate</name>
    </ligand>
</feature>
<dbReference type="NCBIfam" id="TIGR01549">
    <property type="entry name" value="HAD-SF-IA-v1"/>
    <property type="match status" value="1"/>
</dbReference>
<sequence length="222" mass="24666">MVPIKVLLKRIEGAIFDLDGVIVDTAKYHYSAWKKLANMLGFEFTEKDNEKLKGVSRKESLEILLKIGGKENEFSEAQKEELMDIKNSWYLEYINKLTEDEILPGAKELILTLKEQGIKTGLATASKNAMLILERLNIKDLFDAIVDGTQISRAKPDPEIFLKCAQKLKIDPQKCVVFEDAAAGIKAAKLAGMFAVGVGSCDMLGEADIVICSLDQLIKELK</sequence>
<dbReference type="eggNOG" id="COG0637">
    <property type="taxonomic scope" value="Bacteria"/>
</dbReference>
<gene>
    <name evidence="6" type="ordered locus">Calhy_0072</name>
</gene>
<dbReference type="KEGG" id="chd:Calhy_0072"/>
<protein>
    <submittedName>
        <fullName evidence="6">Beta-phosphoglucomutase</fullName>
    </submittedName>
</protein>
<dbReference type="Pfam" id="PF00702">
    <property type="entry name" value="Hydrolase"/>
    <property type="match status" value="1"/>
</dbReference>
<dbReference type="SFLD" id="SFLDG01129">
    <property type="entry name" value="C1.5:_HAD__Beta-PGM__Phosphata"/>
    <property type="match status" value="1"/>
</dbReference>
<evidence type="ECO:0000256" key="2">
    <source>
        <dbReference type="PIRSR" id="PIRSR610972-1"/>
    </source>
</evidence>
<keyword evidence="7" id="KW-1185">Reference proteome</keyword>
<feature type="active site" description="Proton donor/acceptor" evidence="2">
    <location>
        <position position="19"/>
    </location>
</feature>
<feature type="active site" description="Nucleophile" evidence="2">
    <location>
        <position position="17"/>
    </location>
</feature>
<dbReference type="NCBIfam" id="TIGR01509">
    <property type="entry name" value="HAD-SF-IA-v3"/>
    <property type="match status" value="1"/>
</dbReference>
<organism evidence="6 7">
    <name type="scientific">Caldicellulosiruptor hydrothermalis (strain DSM 18901 / VKM B-2411 / 108)</name>
    <dbReference type="NCBI Taxonomy" id="632292"/>
    <lineage>
        <taxon>Bacteria</taxon>
        <taxon>Bacillati</taxon>
        <taxon>Bacillota</taxon>
        <taxon>Bacillota incertae sedis</taxon>
        <taxon>Caldicellulosiruptorales</taxon>
        <taxon>Caldicellulosiruptoraceae</taxon>
        <taxon>Caldicellulosiruptor</taxon>
    </lineage>
</organism>
<reference key="1">
    <citation type="submission" date="2010-09" db="EMBL/GenBank/DDBJ databases">
        <title>Complete sequence of Caldicellulosiruptor hydrothermalis 108.</title>
        <authorList>
            <consortium name="US DOE Joint Genome Institute"/>
            <person name="Lucas S."/>
            <person name="Copeland A."/>
            <person name="Lapidus A."/>
            <person name="Cheng J.-F."/>
            <person name="Bruce D."/>
            <person name="Goodwin L."/>
            <person name="Pitluck S."/>
            <person name="Davenport K."/>
            <person name="Detter J.C."/>
            <person name="Han C."/>
            <person name="Tapia R."/>
            <person name="Land M."/>
            <person name="Hauser L."/>
            <person name="Chang Y.-J."/>
            <person name="Jeffries C."/>
            <person name="Kyrpides N."/>
            <person name="Ivanova N."/>
            <person name="Mikhailova N."/>
            <person name="Blumer-Schuette S.E."/>
            <person name="Kelly R.M."/>
            <person name="Woyke T."/>
        </authorList>
    </citation>
    <scope>NUCLEOTIDE SEQUENCE</scope>
    <source>
        <strain>108</strain>
    </source>
</reference>
<evidence type="ECO:0000256" key="4">
    <source>
        <dbReference type="PIRSR" id="PIRSR610972-3"/>
    </source>
</evidence>
<feature type="binding site" evidence="4">
    <location>
        <position position="17"/>
    </location>
    <ligand>
        <name>Mg(2+)</name>
        <dbReference type="ChEBI" id="CHEBI:18420"/>
    </ligand>
</feature>
<dbReference type="InterPro" id="IPR023198">
    <property type="entry name" value="PGP-like_dom2"/>
</dbReference>
<feature type="binding site" evidence="3">
    <location>
        <position position="155"/>
    </location>
    <ligand>
        <name>substrate</name>
    </ligand>
</feature>
<dbReference type="PRINTS" id="PR00413">
    <property type="entry name" value="HADHALOGNASE"/>
</dbReference>
<feature type="binding site" evidence="4">
    <location>
        <position position="19"/>
    </location>
    <ligand>
        <name>Mg(2+)</name>
        <dbReference type="ChEBI" id="CHEBI:18420"/>
    </ligand>
</feature>
<evidence type="ECO:0000313" key="7">
    <source>
        <dbReference type="Proteomes" id="UP000006890"/>
    </source>
</evidence>
<dbReference type="Gene3D" id="1.10.150.240">
    <property type="entry name" value="Putative phosphatase, domain 2"/>
    <property type="match status" value="1"/>
</dbReference>
<keyword evidence="4" id="KW-0460">Magnesium</keyword>
<feature type="binding site" evidence="3">
    <location>
        <position position="86"/>
    </location>
    <ligand>
        <name>substrate</name>
    </ligand>
</feature>
<reference evidence="6 7" key="2">
    <citation type="journal article" date="2011" name="J. Bacteriol.">
        <title>Complete genome sequences for the anaerobic, extremely thermophilic plant biomass-degrading bacteria Caldicellulosiruptor hydrothermalis, Caldicellulosiruptor kristjanssonii, Caldicellulosiruptor kronotskyensis, Caldicellulosiruptor owensenis, and Caldicellulosiruptor lactoaceticus.</title>
        <authorList>
            <person name="Blumer-Schuette S.E."/>
            <person name="Ozdemir I."/>
            <person name="Mistry D."/>
            <person name="Lucas S."/>
            <person name="Lapidus A."/>
            <person name="Cheng J.F."/>
            <person name="Goodwin L.A."/>
            <person name="Pitluck S."/>
            <person name="Land M.L."/>
            <person name="Hauser L.J."/>
            <person name="Woyke T."/>
            <person name="Mikhailova N."/>
            <person name="Pati A."/>
            <person name="Kyrpides N.C."/>
            <person name="Ivanova N."/>
            <person name="Detter J.C."/>
            <person name="Walston-Davenport K."/>
            <person name="Han S."/>
            <person name="Adams M.W."/>
            <person name="Kelly R.M."/>
        </authorList>
    </citation>
    <scope>NUCLEOTIDE SEQUENCE [LARGE SCALE GENOMIC DNA]</scope>
    <source>
        <strain evidence="7">DSM 18901 / VKM B-2411 / 108</strain>
    </source>
</reference>
<dbReference type="EMBL" id="CP002219">
    <property type="protein sequence ID" value="ADQ05834.1"/>
    <property type="molecule type" value="Genomic_DNA"/>
</dbReference>
<feature type="site" description="Important for catalytic activity and assists the phosphoryl transfer reaction to Asp8 by balancing charge and orienting the reacting groups" evidence="5">
    <location>
        <position position="155"/>
    </location>
</feature>